<dbReference type="Pfam" id="PF20684">
    <property type="entry name" value="Fung_rhodopsin"/>
    <property type="match status" value="1"/>
</dbReference>
<keyword evidence="10" id="KW-1185">Reference proteome</keyword>
<feature type="transmembrane region" description="Helical" evidence="7">
    <location>
        <begin position="126"/>
        <end position="148"/>
    </location>
</feature>
<evidence type="ECO:0000256" key="2">
    <source>
        <dbReference type="ARBA" id="ARBA00022692"/>
    </source>
</evidence>
<feature type="transmembrane region" description="Helical" evidence="7">
    <location>
        <begin position="41"/>
        <end position="61"/>
    </location>
</feature>
<feature type="region of interest" description="Disordered" evidence="6">
    <location>
        <begin position="354"/>
        <end position="373"/>
    </location>
</feature>
<accession>A0A6A6IAG4</accession>
<proteinExistence type="inferred from homology"/>
<dbReference type="PANTHER" id="PTHR33048:SF149">
    <property type="entry name" value="UBID FAMILY DECARBOXYLASE"/>
    <property type="match status" value="1"/>
</dbReference>
<evidence type="ECO:0000256" key="1">
    <source>
        <dbReference type="ARBA" id="ARBA00004141"/>
    </source>
</evidence>
<sequence length="373" mass="42042">MSPLEPESGIWYALCWLVLITRLASRRIHRGAWKHLQLDDYLIVAAMATDTIVMAVMHVIVNTSSNLIAPGDDVSQFSQQEIDSRIYGSKLVLVVEQMQIVTIWLVKTCFLLMYSRMTLLLPQHKIVLVVAIYVALGFVIMEVLYLGVWCRPFNQYWAVPTSSLQCSAATNHLITNAVLNISSDLMIISIPIPLLFKVKLPKKNKAVLCGIFLIGTFTIVAAVLNKYYSFRFPFGSEWTVWYLRESYTAILCANLPLTYPLIQRIFRLRNWSYNSYDRSGHVRTNSHPLSGTRSGIRTHTTITITNSKVSPAPNIYTRDLRRTESEEEIYQGSGTLTGGGQGFITSAIEMGEFEKKEHSVSTSASARSSGDRR</sequence>
<evidence type="ECO:0000256" key="4">
    <source>
        <dbReference type="ARBA" id="ARBA00023136"/>
    </source>
</evidence>
<name>A0A6A6IAG4_9PLEO</name>
<dbReference type="PANTHER" id="PTHR33048">
    <property type="entry name" value="PTH11-LIKE INTEGRAL MEMBRANE PROTEIN (AFU_ORTHOLOGUE AFUA_5G11245)"/>
    <property type="match status" value="1"/>
</dbReference>
<evidence type="ECO:0000256" key="7">
    <source>
        <dbReference type="SAM" id="Phobius"/>
    </source>
</evidence>
<keyword evidence="4 7" id="KW-0472">Membrane</keyword>
<dbReference type="InterPro" id="IPR052337">
    <property type="entry name" value="SAT4-like"/>
</dbReference>
<reference evidence="9" key="1">
    <citation type="journal article" date="2020" name="Stud. Mycol.">
        <title>101 Dothideomycetes genomes: a test case for predicting lifestyles and emergence of pathogens.</title>
        <authorList>
            <person name="Haridas S."/>
            <person name="Albert R."/>
            <person name="Binder M."/>
            <person name="Bloem J."/>
            <person name="Labutti K."/>
            <person name="Salamov A."/>
            <person name="Andreopoulos B."/>
            <person name="Baker S."/>
            <person name="Barry K."/>
            <person name="Bills G."/>
            <person name="Bluhm B."/>
            <person name="Cannon C."/>
            <person name="Castanera R."/>
            <person name="Culley D."/>
            <person name="Daum C."/>
            <person name="Ezra D."/>
            <person name="Gonzalez J."/>
            <person name="Henrissat B."/>
            <person name="Kuo A."/>
            <person name="Liang C."/>
            <person name="Lipzen A."/>
            <person name="Lutzoni F."/>
            <person name="Magnuson J."/>
            <person name="Mondo S."/>
            <person name="Nolan M."/>
            <person name="Ohm R."/>
            <person name="Pangilinan J."/>
            <person name="Park H.-J."/>
            <person name="Ramirez L."/>
            <person name="Alfaro M."/>
            <person name="Sun H."/>
            <person name="Tritt A."/>
            <person name="Yoshinaga Y."/>
            <person name="Zwiers L.-H."/>
            <person name="Turgeon B."/>
            <person name="Goodwin S."/>
            <person name="Spatafora J."/>
            <person name="Crous P."/>
            <person name="Grigoriev I."/>
        </authorList>
    </citation>
    <scope>NUCLEOTIDE SEQUENCE</scope>
    <source>
        <strain evidence="9">CBS 122368</strain>
    </source>
</reference>
<dbReference type="OrthoDB" id="3903189at2759"/>
<comment type="subcellular location">
    <subcellularLocation>
        <location evidence="1">Membrane</location>
        <topology evidence="1">Multi-pass membrane protein</topology>
    </subcellularLocation>
</comment>
<feature type="compositionally biased region" description="Low complexity" evidence="6">
    <location>
        <begin position="360"/>
        <end position="373"/>
    </location>
</feature>
<feature type="transmembrane region" description="Helical" evidence="7">
    <location>
        <begin position="208"/>
        <end position="228"/>
    </location>
</feature>
<feature type="transmembrane region" description="Helical" evidence="7">
    <location>
        <begin position="240"/>
        <end position="262"/>
    </location>
</feature>
<evidence type="ECO:0000256" key="5">
    <source>
        <dbReference type="ARBA" id="ARBA00038359"/>
    </source>
</evidence>
<dbReference type="RefSeq" id="XP_033682578.1">
    <property type="nucleotide sequence ID" value="XM_033823835.1"/>
</dbReference>
<dbReference type="AlphaFoldDB" id="A0A6A6IAG4"/>
<evidence type="ECO:0000256" key="6">
    <source>
        <dbReference type="SAM" id="MobiDB-lite"/>
    </source>
</evidence>
<feature type="domain" description="Rhodopsin" evidence="8">
    <location>
        <begin position="22"/>
        <end position="264"/>
    </location>
</feature>
<evidence type="ECO:0000259" key="8">
    <source>
        <dbReference type="Pfam" id="PF20684"/>
    </source>
</evidence>
<protein>
    <recommendedName>
        <fullName evidence="8">Rhodopsin domain-containing protein</fullName>
    </recommendedName>
</protein>
<evidence type="ECO:0000313" key="9">
    <source>
        <dbReference type="EMBL" id="KAF2247574.1"/>
    </source>
</evidence>
<evidence type="ECO:0000313" key="10">
    <source>
        <dbReference type="Proteomes" id="UP000800094"/>
    </source>
</evidence>
<dbReference type="Proteomes" id="UP000800094">
    <property type="component" value="Unassembled WGS sequence"/>
</dbReference>
<organism evidence="9 10">
    <name type="scientific">Trematosphaeria pertusa</name>
    <dbReference type="NCBI Taxonomy" id="390896"/>
    <lineage>
        <taxon>Eukaryota</taxon>
        <taxon>Fungi</taxon>
        <taxon>Dikarya</taxon>
        <taxon>Ascomycota</taxon>
        <taxon>Pezizomycotina</taxon>
        <taxon>Dothideomycetes</taxon>
        <taxon>Pleosporomycetidae</taxon>
        <taxon>Pleosporales</taxon>
        <taxon>Massarineae</taxon>
        <taxon>Trematosphaeriaceae</taxon>
        <taxon>Trematosphaeria</taxon>
    </lineage>
</organism>
<gene>
    <name evidence="9" type="ORF">BU26DRAFT_429536</name>
</gene>
<feature type="transmembrane region" description="Helical" evidence="7">
    <location>
        <begin position="177"/>
        <end position="196"/>
    </location>
</feature>
<comment type="similarity">
    <text evidence="5">Belongs to the SAT4 family.</text>
</comment>
<dbReference type="InterPro" id="IPR049326">
    <property type="entry name" value="Rhodopsin_dom_fungi"/>
</dbReference>
<feature type="transmembrane region" description="Helical" evidence="7">
    <location>
        <begin position="97"/>
        <end position="114"/>
    </location>
</feature>
<dbReference type="GO" id="GO:0016020">
    <property type="term" value="C:membrane"/>
    <property type="evidence" value="ECO:0007669"/>
    <property type="project" value="UniProtKB-SubCell"/>
</dbReference>
<keyword evidence="2 7" id="KW-0812">Transmembrane</keyword>
<dbReference type="GeneID" id="54577165"/>
<keyword evidence="3 7" id="KW-1133">Transmembrane helix</keyword>
<feature type="transmembrane region" description="Helical" evidence="7">
    <location>
        <begin position="6"/>
        <end position="25"/>
    </location>
</feature>
<dbReference type="EMBL" id="ML987197">
    <property type="protein sequence ID" value="KAF2247574.1"/>
    <property type="molecule type" value="Genomic_DNA"/>
</dbReference>
<evidence type="ECO:0000256" key="3">
    <source>
        <dbReference type="ARBA" id="ARBA00022989"/>
    </source>
</evidence>